<dbReference type="InterPro" id="IPR036582">
    <property type="entry name" value="Mao_N_sf"/>
</dbReference>
<accession>A0A368W1Y9</accession>
<dbReference type="Proteomes" id="UP000252415">
    <property type="component" value="Unassembled WGS sequence"/>
</dbReference>
<keyword evidence="1" id="KW-0732">Signal</keyword>
<protein>
    <submittedName>
        <fullName evidence="3">Copper amine oxidase-like protein</fullName>
    </submittedName>
</protein>
<proteinExistence type="predicted"/>
<feature type="chain" id="PRO_5039717282" evidence="1">
    <location>
        <begin position="23"/>
        <end position="493"/>
    </location>
</feature>
<reference evidence="3 4" key="1">
    <citation type="submission" date="2018-07" db="EMBL/GenBank/DDBJ databases">
        <title>Genomic Encyclopedia of Type Strains, Phase III (KMG-III): the genomes of soil and plant-associated and newly described type strains.</title>
        <authorList>
            <person name="Whitman W."/>
        </authorList>
    </citation>
    <scope>NUCLEOTIDE SEQUENCE [LARGE SCALE GENOMIC DNA]</scope>
    <source>
        <strain evidence="3 4">CECT 7506</strain>
    </source>
</reference>
<feature type="signal peptide" evidence="1">
    <location>
        <begin position="1"/>
        <end position="22"/>
    </location>
</feature>
<dbReference type="Pfam" id="PF07833">
    <property type="entry name" value="Cu_amine_oxidN1"/>
    <property type="match status" value="1"/>
</dbReference>
<feature type="domain" description="Copper amine oxidase-like N-terminal" evidence="2">
    <location>
        <begin position="381"/>
        <end position="488"/>
    </location>
</feature>
<keyword evidence="4" id="KW-1185">Reference proteome</keyword>
<gene>
    <name evidence="3" type="ORF">DFP97_105230</name>
</gene>
<dbReference type="EMBL" id="QPJD01000005">
    <property type="protein sequence ID" value="RCW49045.1"/>
    <property type="molecule type" value="Genomic_DNA"/>
</dbReference>
<name>A0A368W1Y9_9BACL</name>
<dbReference type="InterPro" id="IPR012854">
    <property type="entry name" value="Cu_amine_oxidase-like_N"/>
</dbReference>
<organism evidence="3 4">
    <name type="scientific">Paenibacillus prosopidis</name>
    <dbReference type="NCBI Taxonomy" id="630520"/>
    <lineage>
        <taxon>Bacteria</taxon>
        <taxon>Bacillati</taxon>
        <taxon>Bacillota</taxon>
        <taxon>Bacilli</taxon>
        <taxon>Bacillales</taxon>
        <taxon>Paenibacillaceae</taxon>
        <taxon>Paenibacillus</taxon>
    </lineage>
</organism>
<dbReference type="RefSeq" id="WP_181873435.1">
    <property type="nucleotide sequence ID" value="NZ_QPJD01000005.1"/>
</dbReference>
<evidence type="ECO:0000256" key="1">
    <source>
        <dbReference type="SAM" id="SignalP"/>
    </source>
</evidence>
<sequence length="493" mass="54190">MRKWLSLILSVSLVISSFFTLASVVSAESKFKITEDAAIAARIKAFTDIKALFTANTVLTDVKAFYVDKFQTEVKRIDATIKPEDPKIDDNIVLVLDNAIAGKLNVNQAKQAIDKGLQWYFYLSVRDLINNQVRPALKAGDTATAQTAFYKVVQTYEGVLESTVVKRDTSFNLHMADILKGTIEQLLNDLASGNADDFNVHRQVLDKTLIKTYALGAYTYAKNIPTKPAADQPAAMTEGYFFFMTVYSYLKGGSAVDADYIRNAFASGDASQINTDKIQDAMQRTMIGKVSEYVNQALVKLEAGDLQGARGYAMEGNMFLSAQEVFFGAEKYAAAAAHAQQFSDAVDKSDLASAKMHAFQVLKFLVVKDGVQLKVGDKKYQINGTDSAADVAPYINPQTSRTLVPVRVIAEALQAEVKYDAALKKVIIVKDGKTTELMIGSVQIVQNGEINADVKLDQPVVVKNARSFIPLRAVAELFGKRVFYEKGEIIILR</sequence>
<dbReference type="SUPFAM" id="SSF55383">
    <property type="entry name" value="Copper amine oxidase, domain N"/>
    <property type="match status" value="1"/>
</dbReference>
<dbReference type="Gene3D" id="3.30.457.10">
    <property type="entry name" value="Copper amine oxidase-like, N-terminal domain"/>
    <property type="match status" value="1"/>
</dbReference>
<evidence type="ECO:0000259" key="2">
    <source>
        <dbReference type="Pfam" id="PF07833"/>
    </source>
</evidence>
<comment type="caution">
    <text evidence="3">The sequence shown here is derived from an EMBL/GenBank/DDBJ whole genome shotgun (WGS) entry which is preliminary data.</text>
</comment>
<evidence type="ECO:0000313" key="4">
    <source>
        <dbReference type="Proteomes" id="UP000252415"/>
    </source>
</evidence>
<evidence type="ECO:0000313" key="3">
    <source>
        <dbReference type="EMBL" id="RCW49045.1"/>
    </source>
</evidence>
<dbReference type="AlphaFoldDB" id="A0A368W1Y9"/>